<dbReference type="Pfam" id="PF06889">
    <property type="entry name" value="DUF1266"/>
    <property type="match status" value="1"/>
</dbReference>
<evidence type="ECO:0000256" key="1">
    <source>
        <dbReference type="SAM" id="Phobius"/>
    </source>
</evidence>
<dbReference type="EMBL" id="RPDH01000002">
    <property type="protein sequence ID" value="RPE09038.1"/>
    <property type="molecule type" value="Genomic_DNA"/>
</dbReference>
<keyword evidence="1" id="KW-1133">Transmembrane helix</keyword>
<evidence type="ECO:0000313" key="3">
    <source>
        <dbReference type="EMBL" id="RPE09038.1"/>
    </source>
</evidence>
<sequence length="265" mass="30285">MNTNLLAYLVIAVGAGYFIVARVIPFFKKVSKATKGIFSKIYRNKNSSLTNDQYKKVSLGAIYSEQQTTYINSLETGMNKDDLKTILENWWGISNREEALETLSYLSVKGFRFYLPAVFKAYSAPEPGKSAAILGEMTDQEDIEKAFSQLKNLEETIEELKTGQIITHDSDILQYGTVGWDCGRLVFVARLCFDARYITEQETWEYIDSAYTLARNHFRSWDSYARSYVIGRSLWGGKDAHNTGIMAIAKYLQESPDSPWVQFQW</sequence>
<gene>
    <name evidence="3" type="ORF">EGT74_18700</name>
</gene>
<dbReference type="RefSeq" id="WP_123848040.1">
    <property type="nucleotide sequence ID" value="NZ_RPDH01000002.1"/>
</dbReference>
<keyword evidence="1" id="KW-0812">Transmembrane</keyword>
<dbReference type="OrthoDB" id="787383at2"/>
<feature type="domain" description="DUF1266" evidence="2">
    <location>
        <begin position="87"/>
        <end position="265"/>
    </location>
</feature>
<accession>A0A3N4PN68</accession>
<proteinExistence type="predicted"/>
<dbReference type="AlphaFoldDB" id="A0A3N4PN68"/>
<organism evidence="3 4">
    <name type="scientific">Chitinophaga lutea</name>
    <dbReference type="NCBI Taxonomy" id="2488634"/>
    <lineage>
        <taxon>Bacteria</taxon>
        <taxon>Pseudomonadati</taxon>
        <taxon>Bacteroidota</taxon>
        <taxon>Chitinophagia</taxon>
        <taxon>Chitinophagales</taxon>
        <taxon>Chitinophagaceae</taxon>
        <taxon>Chitinophaga</taxon>
    </lineage>
</organism>
<name>A0A3N4PN68_9BACT</name>
<evidence type="ECO:0000313" key="4">
    <source>
        <dbReference type="Proteomes" id="UP000278351"/>
    </source>
</evidence>
<reference evidence="3 4" key="1">
    <citation type="submission" date="2018-11" db="EMBL/GenBank/DDBJ databases">
        <title>Chitinophaga lutea sp.nov., isolate from arsenic contaminated soil.</title>
        <authorList>
            <person name="Zong Y."/>
        </authorList>
    </citation>
    <scope>NUCLEOTIDE SEQUENCE [LARGE SCALE GENOMIC DNA]</scope>
    <source>
        <strain evidence="3 4">ZY74</strain>
    </source>
</reference>
<feature type="transmembrane region" description="Helical" evidence="1">
    <location>
        <begin position="6"/>
        <end position="27"/>
    </location>
</feature>
<comment type="caution">
    <text evidence="3">The sequence shown here is derived from an EMBL/GenBank/DDBJ whole genome shotgun (WGS) entry which is preliminary data.</text>
</comment>
<keyword evidence="1" id="KW-0472">Membrane</keyword>
<protein>
    <submittedName>
        <fullName evidence="3">DUF1266 domain-containing protein</fullName>
    </submittedName>
</protein>
<evidence type="ECO:0000259" key="2">
    <source>
        <dbReference type="Pfam" id="PF06889"/>
    </source>
</evidence>
<dbReference type="InterPro" id="IPR009677">
    <property type="entry name" value="DUF1266"/>
</dbReference>
<keyword evidence="4" id="KW-1185">Reference proteome</keyword>
<dbReference type="Proteomes" id="UP000278351">
    <property type="component" value="Unassembled WGS sequence"/>
</dbReference>